<dbReference type="PANTHER" id="PTHR23305:SF18">
    <property type="entry name" value="OBG-TYPE G DOMAIN-CONTAINING PROTEIN"/>
    <property type="match status" value="1"/>
</dbReference>
<evidence type="ECO:0000259" key="1">
    <source>
        <dbReference type="Pfam" id="PF01926"/>
    </source>
</evidence>
<dbReference type="GO" id="GO:0016887">
    <property type="term" value="F:ATP hydrolysis activity"/>
    <property type="evidence" value="ECO:0007669"/>
    <property type="project" value="TreeGrafter"/>
</dbReference>
<dbReference type="EMBL" id="JACXWA010000040">
    <property type="protein sequence ID" value="MBD3870190.1"/>
    <property type="molecule type" value="Genomic_DNA"/>
</dbReference>
<dbReference type="Pfam" id="PF01926">
    <property type="entry name" value="MMR_HSR1"/>
    <property type="match status" value="1"/>
</dbReference>
<evidence type="ECO:0000313" key="2">
    <source>
        <dbReference type="EMBL" id="MBD3870190.1"/>
    </source>
</evidence>
<comment type="caution">
    <text evidence="2">The sequence shown here is derived from an EMBL/GenBank/DDBJ whole genome shotgun (WGS) entry which is preliminary data.</text>
</comment>
<dbReference type="Proteomes" id="UP000598633">
    <property type="component" value="Unassembled WGS sequence"/>
</dbReference>
<feature type="non-terminal residue" evidence="2">
    <location>
        <position position="183"/>
    </location>
</feature>
<dbReference type="InterPro" id="IPR006073">
    <property type="entry name" value="GTP-bd"/>
</dbReference>
<dbReference type="PRINTS" id="PR00326">
    <property type="entry name" value="GTP1OBG"/>
</dbReference>
<sequence>MEVGIMGLAASGKSTLFGLLTGQPSDAPTARHGSVQIGIAKVPDPRLDALSAMYEPEKTTPATVRYVDVPGIPEEHRQEAAFNLPELRAVDALMVVVRAFKNDAVAHPKGSIDPQRDLLYIEEEFILQDQLVVEKRLERIRRDLRTRKVPELEREADMLRRCQAVLEDQRPLRTETFNEQEEK</sequence>
<reference evidence="2 3" key="1">
    <citation type="submission" date="2020-08" db="EMBL/GenBank/DDBJ databases">
        <title>Acidobacteriota in marine sediments use diverse sulfur dissimilation pathways.</title>
        <authorList>
            <person name="Wasmund K."/>
        </authorList>
    </citation>
    <scope>NUCLEOTIDE SEQUENCE [LARGE SCALE GENOMIC DNA]</scope>
    <source>
        <strain evidence="2">MAG AM3-A</strain>
    </source>
</reference>
<name>A0A8J6YAD3_9BACT</name>
<dbReference type="GO" id="GO:0005737">
    <property type="term" value="C:cytoplasm"/>
    <property type="evidence" value="ECO:0007669"/>
    <property type="project" value="TreeGrafter"/>
</dbReference>
<organism evidence="2 3">
    <name type="scientific">Candidatus Sulfomarinibacter kjeldsenii</name>
    <dbReference type="NCBI Taxonomy" id="2885994"/>
    <lineage>
        <taxon>Bacteria</taxon>
        <taxon>Pseudomonadati</taxon>
        <taxon>Acidobacteriota</taxon>
        <taxon>Thermoanaerobaculia</taxon>
        <taxon>Thermoanaerobaculales</taxon>
        <taxon>Candidatus Sulfomarinibacteraceae</taxon>
        <taxon>Candidatus Sulfomarinibacter</taxon>
    </lineage>
</organism>
<dbReference type="Gene3D" id="3.40.50.300">
    <property type="entry name" value="P-loop containing nucleotide triphosphate hydrolases"/>
    <property type="match status" value="1"/>
</dbReference>
<dbReference type="InterPro" id="IPR027417">
    <property type="entry name" value="P-loop_NTPase"/>
</dbReference>
<dbReference type="AlphaFoldDB" id="A0A8J6YAD3"/>
<dbReference type="GO" id="GO:0005525">
    <property type="term" value="F:GTP binding"/>
    <property type="evidence" value="ECO:0007669"/>
    <property type="project" value="InterPro"/>
</dbReference>
<accession>A0A8J6YAD3</accession>
<dbReference type="PANTHER" id="PTHR23305">
    <property type="entry name" value="OBG GTPASE FAMILY"/>
    <property type="match status" value="1"/>
</dbReference>
<feature type="domain" description="G" evidence="1">
    <location>
        <begin position="2"/>
        <end position="117"/>
    </location>
</feature>
<gene>
    <name evidence="2" type="ORF">IFJ97_02385</name>
</gene>
<dbReference type="SUPFAM" id="SSF52540">
    <property type="entry name" value="P-loop containing nucleoside triphosphate hydrolases"/>
    <property type="match status" value="1"/>
</dbReference>
<proteinExistence type="predicted"/>
<evidence type="ECO:0000313" key="3">
    <source>
        <dbReference type="Proteomes" id="UP000598633"/>
    </source>
</evidence>
<protein>
    <submittedName>
        <fullName evidence="2">50S ribosome-binding GTPase</fullName>
    </submittedName>
</protein>